<gene>
    <name evidence="1" type="ORF">FEE96_22845</name>
</gene>
<evidence type="ECO:0000313" key="1">
    <source>
        <dbReference type="EMBL" id="TLP55314.1"/>
    </source>
</evidence>
<dbReference type="EMBL" id="VAUA01000016">
    <property type="protein sequence ID" value="TLP55314.1"/>
    <property type="molecule type" value="Genomic_DNA"/>
</dbReference>
<reference evidence="1 2" key="1">
    <citation type="submission" date="2019-05" db="EMBL/GenBank/DDBJ databases">
        <title>Draft genome sequence of Pelagicola sp. DSW4-44.</title>
        <authorList>
            <person name="Oh J."/>
        </authorList>
    </citation>
    <scope>NUCLEOTIDE SEQUENCE [LARGE SCALE GENOMIC DNA]</scope>
    <source>
        <strain evidence="1 2">DSW4-44</strain>
    </source>
</reference>
<keyword evidence="2" id="KW-1185">Reference proteome</keyword>
<evidence type="ECO:0000313" key="2">
    <source>
        <dbReference type="Proteomes" id="UP000305041"/>
    </source>
</evidence>
<comment type="caution">
    <text evidence="1">The sequence shown here is derived from an EMBL/GenBank/DDBJ whole genome shotgun (WGS) entry which is preliminary data.</text>
</comment>
<accession>A0ABY2UNC3</accession>
<protein>
    <submittedName>
        <fullName evidence="1">Uncharacterized protein</fullName>
    </submittedName>
</protein>
<organism evidence="1 2">
    <name type="scientific">Parasedimentitalea maritima</name>
    <dbReference type="NCBI Taxonomy" id="2578117"/>
    <lineage>
        <taxon>Bacteria</taxon>
        <taxon>Pseudomonadati</taxon>
        <taxon>Pseudomonadota</taxon>
        <taxon>Alphaproteobacteria</taxon>
        <taxon>Rhodobacterales</taxon>
        <taxon>Paracoccaceae</taxon>
        <taxon>Parasedimentitalea</taxon>
    </lineage>
</organism>
<sequence length="482" mass="52424">MTSETLGLDALTKGDSGVIIKDKLPDGESIYDFTNFSKAIKNEEISVLRGGFEIGPELKLHVVNETKRRETEDLTDRKLLLGELYSDAGNIYDNTSVNGDSATSDDNLLASSKQFFNDYSTFGAKLGDYVRAVEDSEFPITAEEKEKLVEIMGNADGEIRSGLRQLVELGQQNALNVAKDAPEIPPDPPLLGAIIGVIASVGFVASGGAGLAATIGFGSVTGMAGSLSSLTGSGLGLGTLLGKKSSVKTIEDKLRADFGGDHTFQAAGLAVQGFREASKLFSENGMRDQTETLSAWGNGTAEIGMRTYQEGVAANVLWGLTQKGFGRSNPKKPKEQIRRRDILEHIDALNSLKDAGWNYKIVGHRRTDDISRSSDGSVDINFEDYEWKVSQDTASPFERTRYLDEHANLSIWRENGSGLAVDKIFQGPRGYKFRTGGLARKSDSYYKYFNEDVKSGYAQNLRDPTKLVNSAVRRTIPGPIFP</sequence>
<dbReference type="RefSeq" id="WP_138165439.1">
    <property type="nucleotide sequence ID" value="NZ_VAUA01000016.1"/>
</dbReference>
<proteinExistence type="predicted"/>
<name>A0ABY2UNC3_9RHOB</name>
<dbReference type="Proteomes" id="UP000305041">
    <property type="component" value="Unassembled WGS sequence"/>
</dbReference>